<feature type="transmembrane region" description="Helical" evidence="1">
    <location>
        <begin position="245"/>
        <end position="265"/>
    </location>
</feature>
<keyword evidence="1" id="KW-0812">Transmembrane</keyword>
<evidence type="ECO:0000256" key="1">
    <source>
        <dbReference type="SAM" id="Phobius"/>
    </source>
</evidence>
<keyword evidence="1" id="KW-0472">Membrane</keyword>
<sequence>MSISGAPSAVQGIFALDIVTASLAFICLLVSILLTVRAFELRSRNRNYDRVSQATPRHSPLGTFAFLLPGLALLCLAYSVVAATTALQHDGSSPIDITPAYGYDYPAASESSQASRVTSRLSFVHAFALILYSTLLTAAVWLHSSHVTSNGLGVGAPSLGDWIWNMFILAAILGTGLASWGQAISVRDAAQGYGSVMQADSSSRALYVAFRCTVIAASTSVSVEVAKKYRKVNANGPPSSSGRPILARLVFYAVPIWALRNVFLIMDIAMAYTSAEEWSMATRQALAFLLIILGQIADLAIFVIVTWGAWTMGRVARW</sequence>
<dbReference type="EMBL" id="PNEN01001676">
    <property type="protein sequence ID" value="PPJ52655.1"/>
    <property type="molecule type" value="Genomic_DNA"/>
</dbReference>
<gene>
    <name evidence="2" type="ORF">CBER1_10865</name>
</gene>
<name>A0A2S6BYW0_9PEZI</name>
<keyword evidence="3" id="KW-1185">Reference proteome</keyword>
<comment type="caution">
    <text evidence="2">The sequence shown here is derived from an EMBL/GenBank/DDBJ whole genome shotgun (WGS) entry which is preliminary data.</text>
</comment>
<accession>A0A2S6BYW0</accession>
<keyword evidence="1" id="KW-1133">Transmembrane helix</keyword>
<organism evidence="2 3">
    <name type="scientific">Cercospora berteroae</name>
    <dbReference type="NCBI Taxonomy" id="357750"/>
    <lineage>
        <taxon>Eukaryota</taxon>
        <taxon>Fungi</taxon>
        <taxon>Dikarya</taxon>
        <taxon>Ascomycota</taxon>
        <taxon>Pezizomycotina</taxon>
        <taxon>Dothideomycetes</taxon>
        <taxon>Dothideomycetidae</taxon>
        <taxon>Mycosphaerellales</taxon>
        <taxon>Mycosphaerellaceae</taxon>
        <taxon>Cercospora</taxon>
    </lineage>
</organism>
<feature type="transmembrane region" description="Helical" evidence="1">
    <location>
        <begin position="162"/>
        <end position="184"/>
    </location>
</feature>
<feature type="transmembrane region" description="Helical" evidence="1">
    <location>
        <begin position="286"/>
        <end position="310"/>
    </location>
</feature>
<protein>
    <submittedName>
        <fullName evidence="2">Uncharacterized protein</fullName>
    </submittedName>
</protein>
<feature type="transmembrane region" description="Helical" evidence="1">
    <location>
        <begin position="121"/>
        <end position="142"/>
    </location>
</feature>
<feature type="transmembrane region" description="Helical" evidence="1">
    <location>
        <begin position="59"/>
        <end position="81"/>
    </location>
</feature>
<dbReference type="OrthoDB" id="3640947at2759"/>
<evidence type="ECO:0000313" key="3">
    <source>
        <dbReference type="Proteomes" id="UP000237631"/>
    </source>
</evidence>
<proteinExistence type="predicted"/>
<dbReference type="Proteomes" id="UP000237631">
    <property type="component" value="Unassembled WGS sequence"/>
</dbReference>
<evidence type="ECO:0000313" key="2">
    <source>
        <dbReference type="EMBL" id="PPJ52655.1"/>
    </source>
</evidence>
<reference evidence="3" key="1">
    <citation type="journal article" date="2017" name="bioRxiv">
        <title>Conservation of a gene cluster reveals novel cercosporin biosynthetic mechanisms and extends production to the genus Colletotrichum.</title>
        <authorList>
            <person name="de Jonge R."/>
            <person name="Ebert M.K."/>
            <person name="Huitt-Roehl C.R."/>
            <person name="Pal P."/>
            <person name="Suttle J.C."/>
            <person name="Spanner R.E."/>
            <person name="Neubauer J.D."/>
            <person name="Jurick W.M.II."/>
            <person name="Stott K.A."/>
            <person name="Secor G.A."/>
            <person name="Thomma B.P.H.J."/>
            <person name="Van de Peer Y."/>
            <person name="Townsend C.A."/>
            <person name="Bolton M.D."/>
        </authorList>
    </citation>
    <scope>NUCLEOTIDE SEQUENCE [LARGE SCALE GENOMIC DNA]</scope>
    <source>
        <strain evidence="3">CBS538.71</strain>
    </source>
</reference>
<feature type="transmembrane region" description="Helical" evidence="1">
    <location>
        <begin position="12"/>
        <end position="39"/>
    </location>
</feature>
<dbReference type="AlphaFoldDB" id="A0A2S6BYW0"/>